<dbReference type="AlphaFoldDB" id="A0AA35R6C9"/>
<dbReference type="InterPro" id="IPR057326">
    <property type="entry name" value="KR_dom"/>
</dbReference>
<evidence type="ECO:0000313" key="4">
    <source>
        <dbReference type="Proteomes" id="UP001174909"/>
    </source>
</evidence>
<feature type="region of interest" description="Disordered" evidence="1">
    <location>
        <begin position="196"/>
        <end position="217"/>
    </location>
</feature>
<dbReference type="SUPFAM" id="SSF51735">
    <property type="entry name" value="NAD(P)-binding Rossmann-fold domains"/>
    <property type="match status" value="1"/>
</dbReference>
<dbReference type="GO" id="GO:0005737">
    <property type="term" value="C:cytoplasm"/>
    <property type="evidence" value="ECO:0007669"/>
    <property type="project" value="TreeGrafter"/>
</dbReference>
<dbReference type="EMBL" id="CASHTH010000599">
    <property type="protein sequence ID" value="CAI8005329.1"/>
    <property type="molecule type" value="Genomic_DNA"/>
</dbReference>
<comment type="caution">
    <text evidence="3">The sequence shown here is derived from an EMBL/GenBank/DDBJ whole genome shotgun (WGS) entry which is preliminary data.</text>
</comment>
<dbReference type="InterPro" id="IPR051783">
    <property type="entry name" value="NAD(P)-dependent_oxidoreduct"/>
</dbReference>
<keyword evidence="4" id="KW-1185">Reference proteome</keyword>
<dbReference type="Pfam" id="PF01370">
    <property type="entry name" value="Epimerase"/>
    <property type="match status" value="1"/>
</dbReference>
<dbReference type="PANTHER" id="PTHR48079">
    <property type="entry name" value="PROTEIN YEEZ"/>
    <property type="match status" value="1"/>
</dbReference>
<feature type="domain" description="Ketoreductase" evidence="2">
    <location>
        <begin position="1"/>
        <end position="158"/>
    </location>
</feature>
<feature type="compositionally biased region" description="Basic residues" evidence="1">
    <location>
        <begin position="208"/>
        <end position="217"/>
    </location>
</feature>
<dbReference type="SMART" id="SM00822">
    <property type="entry name" value="PKS_KR"/>
    <property type="match status" value="1"/>
</dbReference>
<evidence type="ECO:0000259" key="2">
    <source>
        <dbReference type="SMART" id="SM00822"/>
    </source>
</evidence>
<proteinExistence type="predicted"/>
<feature type="compositionally biased region" description="Gly residues" evidence="1">
    <location>
        <begin position="197"/>
        <end position="207"/>
    </location>
</feature>
<gene>
    <name evidence="3" type="ORF">GBAR_LOCUS4155</name>
</gene>
<dbReference type="PANTHER" id="PTHR48079:SF6">
    <property type="entry name" value="NAD(P)-BINDING DOMAIN-CONTAINING PROTEIN-RELATED"/>
    <property type="match status" value="1"/>
</dbReference>
<dbReference type="Proteomes" id="UP001174909">
    <property type="component" value="Unassembled WGS sequence"/>
</dbReference>
<dbReference type="InterPro" id="IPR001509">
    <property type="entry name" value="Epimerase_deHydtase"/>
</dbReference>
<protein>
    <submittedName>
        <fullName evidence="3">Dihydroflavonol 4-reductase</fullName>
    </submittedName>
</protein>
<reference evidence="3" key="1">
    <citation type="submission" date="2023-03" db="EMBL/GenBank/DDBJ databases">
        <authorList>
            <person name="Steffen K."/>
            <person name="Cardenas P."/>
        </authorList>
    </citation>
    <scope>NUCLEOTIDE SEQUENCE</scope>
</reference>
<evidence type="ECO:0000313" key="3">
    <source>
        <dbReference type="EMBL" id="CAI8005329.1"/>
    </source>
</evidence>
<organism evidence="3 4">
    <name type="scientific">Geodia barretti</name>
    <name type="common">Barrett's horny sponge</name>
    <dbReference type="NCBI Taxonomy" id="519541"/>
    <lineage>
        <taxon>Eukaryota</taxon>
        <taxon>Metazoa</taxon>
        <taxon>Porifera</taxon>
        <taxon>Demospongiae</taxon>
        <taxon>Heteroscleromorpha</taxon>
        <taxon>Tetractinellida</taxon>
        <taxon>Astrophorina</taxon>
        <taxon>Geodiidae</taxon>
        <taxon>Geodia</taxon>
    </lineage>
</organism>
<dbReference type="Gene3D" id="3.40.50.720">
    <property type="entry name" value="NAD(P)-binding Rossmann-like Domain"/>
    <property type="match status" value="1"/>
</dbReference>
<dbReference type="InterPro" id="IPR036291">
    <property type="entry name" value="NAD(P)-bd_dom_sf"/>
</dbReference>
<accession>A0AA35R6C9</accession>
<sequence length="217" mass="23491">MRVLVTGATGFVGGNLARELWERGYEVRALARPGSNSLTTIGTGIHRTEGDILDRESLSRAMAGCEAVFHCAAAYTFWSRDPRGVRRANVEGTVNVLECARDARVHRIVYTSTVSTVGIPKDVGLGDESIALSRHTLHGHYKQSKFDAEREAMRLAGEGVPVVVVNPTAPVGPWDVKPTPTGKIILDFIRRKDPGLPGHGNELGGRGGRQRRAYIGP</sequence>
<evidence type="ECO:0000256" key="1">
    <source>
        <dbReference type="SAM" id="MobiDB-lite"/>
    </source>
</evidence>
<name>A0AA35R6C9_GEOBA</name>
<dbReference type="GO" id="GO:0004029">
    <property type="term" value="F:aldehyde dehydrogenase (NAD+) activity"/>
    <property type="evidence" value="ECO:0007669"/>
    <property type="project" value="TreeGrafter"/>
</dbReference>